<dbReference type="PRINTS" id="PR01046">
    <property type="entry name" value="TRNASYNTHPRO"/>
</dbReference>
<dbReference type="InterPro" id="IPR002314">
    <property type="entry name" value="aa-tRNA-synt_IIb"/>
</dbReference>
<reference evidence="11 13" key="2">
    <citation type="journal article" date="2013" name="Nature">
        <title>Insights into bilaterian evolution from three spiralian genomes.</title>
        <authorList>
            <person name="Simakov O."/>
            <person name="Marletaz F."/>
            <person name="Cho S.J."/>
            <person name="Edsinger-Gonzales E."/>
            <person name="Havlak P."/>
            <person name="Hellsten U."/>
            <person name="Kuo D.H."/>
            <person name="Larsson T."/>
            <person name="Lv J."/>
            <person name="Arendt D."/>
            <person name="Savage R."/>
            <person name="Osoegawa K."/>
            <person name="de Jong P."/>
            <person name="Grimwood J."/>
            <person name="Chapman J.A."/>
            <person name="Shapiro H."/>
            <person name="Aerts A."/>
            <person name="Otillar R.P."/>
            <person name="Terry A.Y."/>
            <person name="Boore J.L."/>
            <person name="Grigoriev I.V."/>
            <person name="Lindberg D.R."/>
            <person name="Seaver E.C."/>
            <person name="Weisblat D.A."/>
            <person name="Putnam N.H."/>
            <person name="Rokhsar D.S."/>
        </authorList>
    </citation>
    <scope>NUCLEOTIDE SEQUENCE</scope>
    <source>
        <strain evidence="11 13">I ESC-2004</strain>
    </source>
</reference>
<comment type="catalytic activity">
    <reaction evidence="8">
        <text>tRNA(Pro) + L-proline + ATP = L-prolyl-tRNA(Pro) + AMP + diphosphate</text>
        <dbReference type="Rhea" id="RHEA:14305"/>
        <dbReference type="Rhea" id="RHEA-COMP:9700"/>
        <dbReference type="Rhea" id="RHEA-COMP:9702"/>
        <dbReference type="ChEBI" id="CHEBI:30616"/>
        <dbReference type="ChEBI" id="CHEBI:33019"/>
        <dbReference type="ChEBI" id="CHEBI:60039"/>
        <dbReference type="ChEBI" id="CHEBI:78442"/>
        <dbReference type="ChEBI" id="CHEBI:78532"/>
        <dbReference type="ChEBI" id="CHEBI:456215"/>
        <dbReference type="EC" id="6.1.1.15"/>
    </reaction>
</comment>
<keyword evidence="5" id="KW-0648">Protein biosynthesis</keyword>
<protein>
    <recommendedName>
        <fullName evidence="9">Probable proline--tRNA ligase, mitochondrial</fullName>
        <ecNumber evidence="1">6.1.1.15</ecNumber>
    </recommendedName>
    <alternativeName>
        <fullName evidence="7">Prolyl-tRNA synthetase</fullName>
    </alternativeName>
</protein>
<dbReference type="GO" id="GO:0005524">
    <property type="term" value="F:ATP binding"/>
    <property type="evidence" value="ECO:0007669"/>
    <property type="project" value="UniProtKB-KW"/>
</dbReference>
<dbReference type="InterPro" id="IPR002316">
    <property type="entry name" value="Pro-tRNA-ligase_IIa"/>
</dbReference>
<dbReference type="GO" id="GO:0004827">
    <property type="term" value="F:proline-tRNA ligase activity"/>
    <property type="evidence" value="ECO:0007669"/>
    <property type="project" value="UniProtKB-EC"/>
</dbReference>
<reference evidence="12" key="3">
    <citation type="submission" date="2015-06" db="UniProtKB">
        <authorList>
            <consortium name="EnsemblMetazoa"/>
        </authorList>
    </citation>
    <scope>IDENTIFICATION</scope>
</reference>
<evidence type="ECO:0000256" key="5">
    <source>
        <dbReference type="ARBA" id="ARBA00022917"/>
    </source>
</evidence>
<evidence type="ECO:0000313" key="13">
    <source>
        <dbReference type="Proteomes" id="UP000014760"/>
    </source>
</evidence>
<keyword evidence="13" id="KW-1185">Reference proteome</keyword>
<accession>N1PBE0</accession>
<reference evidence="13" key="1">
    <citation type="submission" date="2012-12" db="EMBL/GenBank/DDBJ databases">
        <authorList>
            <person name="Hellsten U."/>
            <person name="Grimwood J."/>
            <person name="Chapman J.A."/>
            <person name="Shapiro H."/>
            <person name="Aerts A."/>
            <person name="Otillar R.P."/>
            <person name="Terry A.Y."/>
            <person name="Boore J.L."/>
            <person name="Simakov O."/>
            <person name="Marletaz F."/>
            <person name="Cho S.-J."/>
            <person name="Edsinger-Gonzales E."/>
            <person name="Havlak P."/>
            <person name="Kuo D.-H."/>
            <person name="Larsson T."/>
            <person name="Lv J."/>
            <person name="Arendt D."/>
            <person name="Savage R."/>
            <person name="Osoegawa K."/>
            <person name="de Jong P."/>
            <person name="Lindberg D.R."/>
            <person name="Seaver E.C."/>
            <person name="Weisblat D.A."/>
            <person name="Putnam N.H."/>
            <person name="Grigoriev I.V."/>
            <person name="Rokhsar D.S."/>
        </authorList>
    </citation>
    <scope>NUCLEOTIDE SEQUENCE</scope>
    <source>
        <strain evidence="13">I ESC-2004</strain>
    </source>
</reference>
<dbReference type="GO" id="GO:0006433">
    <property type="term" value="P:prolyl-tRNA aminoacylation"/>
    <property type="evidence" value="ECO:0007669"/>
    <property type="project" value="InterPro"/>
</dbReference>
<keyword evidence="3" id="KW-0547">Nucleotide-binding</keyword>
<evidence type="ECO:0000259" key="10">
    <source>
        <dbReference type="PROSITE" id="PS50862"/>
    </source>
</evidence>
<keyword evidence="6" id="KW-0030">Aminoacyl-tRNA synthetase</keyword>
<evidence type="ECO:0000256" key="2">
    <source>
        <dbReference type="ARBA" id="ARBA00022598"/>
    </source>
</evidence>
<keyword evidence="4" id="KW-0067">ATP-binding</keyword>
<dbReference type="HOGENOM" id="CLU_016739_4_1_1"/>
<dbReference type="FunCoup" id="N1PBE0">
    <property type="interactions" value="828"/>
</dbReference>
<evidence type="ECO:0000256" key="4">
    <source>
        <dbReference type="ARBA" id="ARBA00022840"/>
    </source>
</evidence>
<dbReference type="InterPro" id="IPR006195">
    <property type="entry name" value="aa-tRNA-synth_II"/>
</dbReference>
<evidence type="ECO:0000256" key="3">
    <source>
        <dbReference type="ARBA" id="ARBA00022741"/>
    </source>
</evidence>
<name>N1PBE0_CAPTE</name>
<keyword evidence="2" id="KW-0436">Ligase</keyword>
<dbReference type="PANTHER" id="PTHR42753:SF10">
    <property type="entry name" value="PROLINE--TRNA LIGASE, MITOCHONDRIAL-RELATED"/>
    <property type="match status" value="1"/>
</dbReference>
<organism evidence="11">
    <name type="scientific">Capitella teleta</name>
    <name type="common">Polychaete worm</name>
    <dbReference type="NCBI Taxonomy" id="283909"/>
    <lineage>
        <taxon>Eukaryota</taxon>
        <taxon>Metazoa</taxon>
        <taxon>Spiralia</taxon>
        <taxon>Lophotrochozoa</taxon>
        <taxon>Annelida</taxon>
        <taxon>Polychaeta</taxon>
        <taxon>Sedentaria</taxon>
        <taxon>Scolecida</taxon>
        <taxon>Capitellidae</taxon>
        <taxon>Capitella</taxon>
    </lineage>
</organism>
<evidence type="ECO:0000256" key="9">
    <source>
        <dbReference type="ARBA" id="ARBA00071545"/>
    </source>
</evidence>
<gene>
    <name evidence="11" type="ORF">CAPTEDRAFT_161660</name>
</gene>
<dbReference type="EnsemblMetazoa" id="CapteT161660">
    <property type="protein sequence ID" value="CapteP161660"/>
    <property type="gene ID" value="CapteG161660"/>
</dbReference>
<dbReference type="Pfam" id="PF03129">
    <property type="entry name" value="HGTP_anticodon"/>
    <property type="match status" value="1"/>
</dbReference>
<feature type="domain" description="Aminoacyl-transfer RNA synthetases class-II family profile" evidence="10">
    <location>
        <begin position="54"/>
        <end position="322"/>
    </location>
</feature>
<dbReference type="OrthoDB" id="10267474at2759"/>
<dbReference type="OMA" id="EICGHQE"/>
<dbReference type="FunFam" id="3.30.930.10:FF:000042">
    <property type="entry name" value="probable proline--tRNA ligase, mitochondrial"/>
    <property type="match status" value="1"/>
</dbReference>
<dbReference type="SUPFAM" id="SSF55681">
    <property type="entry name" value="Class II aaRS and biotin synthetases"/>
    <property type="match status" value="1"/>
</dbReference>
<evidence type="ECO:0000256" key="7">
    <source>
        <dbReference type="ARBA" id="ARBA00029731"/>
    </source>
</evidence>
<dbReference type="EC" id="6.1.1.15" evidence="1"/>
<dbReference type="PANTHER" id="PTHR42753">
    <property type="entry name" value="MITOCHONDRIAL RIBOSOME PROTEIN L39/PROLYL-TRNA LIGASE FAMILY MEMBER"/>
    <property type="match status" value="1"/>
</dbReference>
<dbReference type="CDD" id="cd00779">
    <property type="entry name" value="ProRS_core_prok"/>
    <property type="match status" value="1"/>
</dbReference>
<evidence type="ECO:0000256" key="8">
    <source>
        <dbReference type="ARBA" id="ARBA00047671"/>
    </source>
</evidence>
<dbReference type="SUPFAM" id="SSF52954">
    <property type="entry name" value="Class II aaRS ABD-related"/>
    <property type="match status" value="1"/>
</dbReference>
<dbReference type="Pfam" id="PF00587">
    <property type="entry name" value="tRNA-synt_2b"/>
    <property type="match status" value="1"/>
</dbReference>
<dbReference type="AlphaFoldDB" id="N1PBE0"/>
<dbReference type="EMBL" id="KB291798">
    <property type="protein sequence ID" value="ELU18889.1"/>
    <property type="molecule type" value="Genomic_DNA"/>
</dbReference>
<evidence type="ECO:0000256" key="1">
    <source>
        <dbReference type="ARBA" id="ARBA00012831"/>
    </source>
</evidence>
<evidence type="ECO:0000313" key="11">
    <source>
        <dbReference type="EMBL" id="ELU18889.1"/>
    </source>
</evidence>
<dbReference type="Gene3D" id="3.30.930.10">
    <property type="entry name" value="Bira Bifunctional Protein, Domain 2"/>
    <property type="match status" value="1"/>
</dbReference>
<dbReference type="Gene3D" id="3.40.50.800">
    <property type="entry name" value="Anticodon-binding domain"/>
    <property type="match status" value="1"/>
</dbReference>
<dbReference type="InterPro" id="IPR050062">
    <property type="entry name" value="Pro-tRNA_synthetase"/>
</dbReference>
<dbReference type="GO" id="GO:0005739">
    <property type="term" value="C:mitochondrion"/>
    <property type="evidence" value="ECO:0007669"/>
    <property type="project" value="TreeGrafter"/>
</dbReference>
<dbReference type="InterPro" id="IPR045864">
    <property type="entry name" value="aa-tRNA-synth_II/BPL/LPL"/>
</dbReference>
<evidence type="ECO:0000313" key="12">
    <source>
        <dbReference type="EnsemblMetazoa" id="CapteP161660"/>
    </source>
</evidence>
<dbReference type="InterPro" id="IPR033730">
    <property type="entry name" value="ProRS_core_prok"/>
</dbReference>
<dbReference type="InterPro" id="IPR004154">
    <property type="entry name" value="Anticodon-bd"/>
</dbReference>
<evidence type="ECO:0000256" key="6">
    <source>
        <dbReference type="ARBA" id="ARBA00023146"/>
    </source>
</evidence>
<proteinExistence type="predicted"/>
<dbReference type="PROSITE" id="PS50862">
    <property type="entry name" value="AA_TRNA_LIGASE_II"/>
    <property type="match status" value="1"/>
</dbReference>
<dbReference type="InterPro" id="IPR036621">
    <property type="entry name" value="Anticodon-bd_dom_sf"/>
</dbReference>
<dbReference type="EMBL" id="AMQN01000051">
    <property type="status" value="NOT_ANNOTATED_CDS"/>
    <property type="molecule type" value="Genomic_DNA"/>
</dbReference>
<dbReference type="Proteomes" id="UP000014760">
    <property type="component" value="Unassembled WGS sequence"/>
</dbReference>
<sequence>MFPVLNQNLDFDLSKITNSDLHCKSSEMMQQLTLIMRESSGTFSLLPDITRALEKLHRLIDREMQSIGAQKITMPCLASRSLWDTTGTCRWDDMGAELLSLTDRQGKELCIAPTHEETVTSLVASLSPVKKSSLPIKLYQIGRKFRDEMRPKHGLLRCREFEMKDLYTFDQDLGNAVETYEEVCEAYVRLFQRLNLPQIKVEASTGVMGGSKSHEFHLAAEAGEDILYHCSDCGHSFNKEAIDEGSKICQLSDCKSNFTKIAGIEVAHAFLLGTKYSSILNAKYQQLNSTKPLFMGCFGIGVTRLLAAAIEVLSTKQQIRWPALLAPYQVCIIPQKKGYRSADTDAIADDLHSRLAALPNKGREIVLDDRTQFSIGKRLNGAKTAGIPHVVIVGKPALEESPKFEYVDVYNETTKHLTAEEVINRLSLLEVIPV</sequence>
<dbReference type="STRING" id="283909.N1PBE0"/>